<evidence type="ECO:0000313" key="1">
    <source>
        <dbReference type="EMBL" id="MBY22210.1"/>
    </source>
</evidence>
<sequence>MIFPASFEYEITKTHGTCVELRCNAKSIDEINTWVSEFGKLNNTHWNFRSSVPNGTRIVCSKKFVCHHSAFQKPSRDDNKKGLSKNADCPATIKTTVKLDTISTRKKDPFIKVE</sequence>
<dbReference type="EMBL" id="GGMR01009591">
    <property type="protein sequence ID" value="MBY22210.1"/>
    <property type="molecule type" value="Transcribed_RNA"/>
</dbReference>
<dbReference type="PANTHER" id="PTHR35385">
    <property type="entry name" value="PROTEIN B, PUTATIVE-RELATED-RELATED"/>
    <property type="match status" value="1"/>
</dbReference>
<dbReference type="AlphaFoldDB" id="A0A2S2NYF9"/>
<dbReference type="PANTHER" id="PTHR35385:SF2">
    <property type="entry name" value="PROTEIN B, PUTATIVE-RELATED"/>
    <property type="match status" value="1"/>
</dbReference>
<accession>A0A2S2NYF9</accession>
<gene>
    <name evidence="1" type="ORF">g.25175</name>
</gene>
<reference evidence="1" key="1">
    <citation type="submission" date="2018-04" db="EMBL/GenBank/DDBJ databases">
        <title>Transcriptome of Schizaphis graminum biotype I.</title>
        <authorList>
            <person name="Scully E.D."/>
            <person name="Geib S.M."/>
            <person name="Palmer N.A."/>
            <person name="Koch K."/>
            <person name="Bradshaw J."/>
            <person name="Heng-Moss T."/>
            <person name="Sarath G."/>
        </authorList>
    </citation>
    <scope>NUCLEOTIDE SEQUENCE</scope>
</reference>
<name>A0A2S2NYF9_SCHGA</name>
<organism evidence="1">
    <name type="scientific">Schizaphis graminum</name>
    <name type="common">Green bug aphid</name>
    <dbReference type="NCBI Taxonomy" id="13262"/>
    <lineage>
        <taxon>Eukaryota</taxon>
        <taxon>Metazoa</taxon>
        <taxon>Ecdysozoa</taxon>
        <taxon>Arthropoda</taxon>
        <taxon>Hexapoda</taxon>
        <taxon>Insecta</taxon>
        <taxon>Pterygota</taxon>
        <taxon>Neoptera</taxon>
        <taxon>Paraneoptera</taxon>
        <taxon>Hemiptera</taxon>
        <taxon>Sternorrhyncha</taxon>
        <taxon>Aphidomorpha</taxon>
        <taxon>Aphidoidea</taxon>
        <taxon>Aphididae</taxon>
        <taxon>Aphidini</taxon>
        <taxon>Schizaphis</taxon>
    </lineage>
</organism>
<proteinExistence type="predicted"/>
<protein>
    <submittedName>
        <fullName evidence="1">Uncharacterized protein</fullName>
    </submittedName>
</protein>